<accession>A0A165MH64</accession>
<feature type="transmembrane region" description="Helical" evidence="1">
    <location>
        <begin position="28"/>
        <end position="54"/>
    </location>
</feature>
<keyword evidence="1" id="KW-0812">Transmembrane</keyword>
<evidence type="ECO:0000313" key="2">
    <source>
        <dbReference type="EMBL" id="KZT65678.1"/>
    </source>
</evidence>
<dbReference type="EMBL" id="KV429101">
    <property type="protein sequence ID" value="KZT65678.1"/>
    <property type="molecule type" value="Genomic_DNA"/>
</dbReference>
<evidence type="ECO:0000313" key="3">
    <source>
        <dbReference type="Proteomes" id="UP000076727"/>
    </source>
</evidence>
<evidence type="ECO:0000256" key="1">
    <source>
        <dbReference type="SAM" id="Phobius"/>
    </source>
</evidence>
<keyword evidence="1" id="KW-1133">Transmembrane helix</keyword>
<proteinExistence type="predicted"/>
<dbReference type="Proteomes" id="UP000076727">
    <property type="component" value="Unassembled WGS sequence"/>
</dbReference>
<keyword evidence="1" id="KW-0472">Membrane</keyword>
<dbReference type="Gene3D" id="1.20.120.1630">
    <property type="match status" value="1"/>
</dbReference>
<keyword evidence="3" id="KW-1185">Reference proteome</keyword>
<dbReference type="OrthoDB" id="422086at2759"/>
<name>A0A165MH64_9APHY</name>
<reference evidence="2 3" key="1">
    <citation type="journal article" date="2016" name="Mol. Biol. Evol.">
        <title>Comparative Genomics of Early-Diverging Mushroom-Forming Fungi Provides Insights into the Origins of Lignocellulose Decay Capabilities.</title>
        <authorList>
            <person name="Nagy L.G."/>
            <person name="Riley R."/>
            <person name="Tritt A."/>
            <person name="Adam C."/>
            <person name="Daum C."/>
            <person name="Floudas D."/>
            <person name="Sun H."/>
            <person name="Yadav J.S."/>
            <person name="Pangilinan J."/>
            <person name="Larsson K.H."/>
            <person name="Matsuura K."/>
            <person name="Barry K."/>
            <person name="Labutti K."/>
            <person name="Kuo R."/>
            <person name="Ohm R.A."/>
            <person name="Bhattacharya S.S."/>
            <person name="Shirouzu T."/>
            <person name="Yoshinaga Y."/>
            <person name="Martin F.M."/>
            <person name="Grigoriev I.V."/>
            <person name="Hibbett D.S."/>
        </authorList>
    </citation>
    <scope>NUCLEOTIDE SEQUENCE [LARGE SCALE GENOMIC DNA]</scope>
    <source>
        <strain evidence="2 3">L-15889</strain>
    </source>
</reference>
<organism evidence="2 3">
    <name type="scientific">Daedalea quercina L-15889</name>
    <dbReference type="NCBI Taxonomy" id="1314783"/>
    <lineage>
        <taxon>Eukaryota</taxon>
        <taxon>Fungi</taxon>
        <taxon>Dikarya</taxon>
        <taxon>Basidiomycota</taxon>
        <taxon>Agaricomycotina</taxon>
        <taxon>Agaricomycetes</taxon>
        <taxon>Polyporales</taxon>
        <taxon>Fomitopsis</taxon>
    </lineage>
</organism>
<dbReference type="STRING" id="1314783.A0A165MH64"/>
<protein>
    <submittedName>
        <fullName evidence="2">Uncharacterized protein</fullName>
    </submittedName>
</protein>
<gene>
    <name evidence="2" type="ORF">DAEQUDRAFT_731097</name>
</gene>
<dbReference type="AlphaFoldDB" id="A0A165MH64"/>
<sequence>MASTGCSVAVIAAREYPSGFGDVVLANLVIPGIGSAARIAITPVVLAGWFLIILGTSLRMWCFRTVDRFFTFEVTLKDGHQLCTIFLRAPPFLHGLDPTMHWARDLGMAASDLGRENPASSIPAPDDPQLTLSSWWRYTCVRAWCIDVVKKTLGTKGALPPCFTYILAGRRQRSTR</sequence>